<dbReference type="HOGENOM" id="CLU_023739_0_0_1"/>
<name>W5KHJ3_ASTMX</name>
<dbReference type="Pfam" id="PF12796">
    <property type="entry name" value="Ank_2"/>
    <property type="match status" value="4"/>
</dbReference>
<feature type="repeat" description="ANK" evidence="4">
    <location>
        <begin position="308"/>
        <end position="340"/>
    </location>
</feature>
<dbReference type="Proteomes" id="UP000018467">
    <property type="component" value="Unassembled WGS sequence"/>
</dbReference>
<dbReference type="Pfam" id="PF07525">
    <property type="entry name" value="SOCS_box"/>
    <property type="match status" value="1"/>
</dbReference>
<sequence length="647" mass="71540">IMAAARVSVPGMGTAVMDTEDYSAYANMTDDQLLQLAIERSLAETNSTPRQNQAFCSNMQPLDRYSRVRRPQNFPPPHPPANASANPPMLGWFLISMCFFIGFHICFRNLDPFLAAIWNGDAKALKGLIQAASKNLTEPNKEGWLPLHETAYYGHVECLKVLLQAEPQTINIRTLKNQTPLILAVGRKHLSCVQFLLEKDADPNLANNQWETPLYKACEKGFEDAVGLLLRFGASTTKSCVQGGTPLHEAVRQKNLEICKMLLQAGAKIMAKNIYGIDPVFTAAQCGTTDVLNFLLMKGGDVNTAANDGATALFEASKNGHGETVQMLLSRRADVNKSNKAGLLPIHIAAKNGHDGIVAMLIPITSRAKVKRSGISPLHLAAERNRDDVVEILVDAGFDVNATLSNDWSKMYEDRRSTALYCTVANSNIEAASMLLEAGASPNLDTFNPLLVAVRKGCMEIVQLLVKHGANVNAILPTHPTSFPAALIFCLKYLPMFKYLMDNGCDALSCFKCDYGSDPHPPIKTRRTGREGLFCAFDELTEGTVQFCEIVSSPLVSGWAGPLIDILLDYVGNVKMCSRLNEHLESYIDWAHIKEKSMLPCTLMHLCRLKIRKCLGMYRLQRISSLPLPGRLMKFLRHERESFRDIL</sequence>
<dbReference type="InterPro" id="IPR036770">
    <property type="entry name" value="Ankyrin_rpt-contain_sf"/>
</dbReference>
<protein>
    <submittedName>
        <fullName evidence="6">Ankyrin repeat and SOCS box containing 2a, tandem duplicate 2</fullName>
    </submittedName>
</protein>
<dbReference type="Gene3D" id="1.10.750.20">
    <property type="entry name" value="SOCS box"/>
    <property type="match status" value="1"/>
</dbReference>
<reference evidence="7" key="1">
    <citation type="submission" date="2013-03" db="EMBL/GenBank/DDBJ databases">
        <authorList>
            <person name="Jeffery W."/>
            <person name="Warren W."/>
            <person name="Wilson R.K."/>
        </authorList>
    </citation>
    <scope>NUCLEOTIDE SEQUENCE</scope>
    <source>
        <strain evidence="7">female</strain>
    </source>
</reference>
<reference evidence="6" key="4">
    <citation type="submission" date="2025-09" db="UniProtKB">
        <authorList>
            <consortium name="Ensembl"/>
        </authorList>
    </citation>
    <scope>IDENTIFICATION</scope>
</reference>
<keyword evidence="7" id="KW-1185">Reference proteome</keyword>
<feature type="repeat" description="ANK" evidence="4">
    <location>
        <begin position="445"/>
        <end position="477"/>
    </location>
</feature>
<evidence type="ECO:0000256" key="3">
    <source>
        <dbReference type="ARBA" id="ARBA00023043"/>
    </source>
</evidence>
<dbReference type="PANTHER" id="PTHR23206:SF7">
    <property type="entry name" value="PROTEIN KINASE DOMAIN-CONTAINING PROTEIN"/>
    <property type="match status" value="1"/>
</dbReference>
<feature type="repeat" description="ANK" evidence="4">
    <location>
        <begin position="275"/>
        <end position="307"/>
    </location>
</feature>
<dbReference type="PROSITE" id="PS50297">
    <property type="entry name" value="ANK_REP_REGION"/>
    <property type="match status" value="5"/>
</dbReference>
<keyword evidence="2" id="KW-0677">Repeat</keyword>
<dbReference type="eggNOG" id="KOG0504">
    <property type="taxonomic scope" value="Eukaryota"/>
</dbReference>
<feature type="repeat" description="ANK" evidence="4">
    <location>
        <begin position="176"/>
        <end position="208"/>
    </location>
</feature>
<evidence type="ECO:0000256" key="1">
    <source>
        <dbReference type="ARBA" id="ARBA00004906"/>
    </source>
</evidence>
<dbReference type="Bgee" id="ENSAMXG00000006876">
    <property type="expression patterns" value="Expressed in muscle tissue and 4 other cell types or tissues"/>
</dbReference>
<reference evidence="6" key="3">
    <citation type="submission" date="2025-08" db="UniProtKB">
        <authorList>
            <consortium name="Ensembl"/>
        </authorList>
    </citation>
    <scope>IDENTIFICATION</scope>
</reference>
<dbReference type="InterPro" id="IPR002110">
    <property type="entry name" value="Ankyrin_rpt"/>
</dbReference>
<evidence type="ECO:0000313" key="7">
    <source>
        <dbReference type="Proteomes" id="UP000018467"/>
    </source>
</evidence>
<evidence type="ECO:0000256" key="2">
    <source>
        <dbReference type="ARBA" id="ARBA00022737"/>
    </source>
</evidence>
<dbReference type="PRINTS" id="PR01415">
    <property type="entry name" value="ANKYRIN"/>
</dbReference>
<dbReference type="PROSITE" id="PS50225">
    <property type="entry name" value="SOCS"/>
    <property type="match status" value="1"/>
</dbReference>
<dbReference type="Ensembl" id="ENSAMXT00000007055.2">
    <property type="protein sequence ID" value="ENSAMXP00000007055.2"/>
    <property type="gene ID" value="ENSAMXG00000006876.2"/>
</dbReference>
<dbReference type="CDD" id="cd03716">
    <property type="entry name" value="SOCS_ASB_like"/>
    <property type="match status" value="1"/>
</dbReference>
<dbReference type="InterPro" id="IPR001496">
    <property type="entry name" value="SOCS_box"/>
</dbReference>
<feature type="repeat" description="ANK" evidence="4">
    <location>
        <begin position="373"/>
        <end position="405"/>
    </location>
</feature>
<dbReference type="GO" id="GO:0016567">
    <property type="term" value="P:protein ubiquitination"/>
    <property type="evidence" value="ECO:0007669"/>
    <property type="project" value="UniProtKB-UniPathway"/>
</dbReference>
<organism evidence="6 7">
    <name type="scientific">Astyanax mexicanus</name>
    <name type="common">Blind cave fish</name>
    <name type="synonym">Astyanax fasciatus mexicanus</name>
    <dbReference type="NCBI Taxonomy" id="7994"/>
    <lineage>
        <taxon>Eukaryota</taxon>
        <taxon>Metazoa</taxon>
        <taxon>Chordata</taxon>
        <taxon>Craniata</taxon>
        <taxon>Vertebrata</taxon>
        <taxon>Euteleostomi</taxon>
        <taxon>Actinopterygii</taxon>
        <taxon>Neopterygii</taxon>
        <taxon>Teleostei</taxon>
        <taxon>Ostariophysi</taxon>
        <taxon>Characiformes</taxon>
        <taxon>Characoidei</taxon>
        <taxon>Acestrorhamphidae</taxon>
        <taxon>Acestrorhamphinae</taxon>
        <taxon>Astyanax</taxon>
    </lineage>
</organism>
<dbReference type="PROSITE" id="PS50088">
    <property type="entry name" value="ANK_REPEAT"/>
    <property type="match status" value="6"/>
</dbReference>
<dbReference type="GeneTree" id="ENSGT00940000155490"/>
<dbReference type="PANTHER" id="PTHR23206">
    <property type="entry name" value="MASK PROTEIN"/>
    <property type="match status" value="1"/>
</dbReference>
<dbReference type="SMART" id="SM00969">
    <property type="entry name" value="SOCS_box"/>
    <property type="match status" value="1"/>
</dbReference>
<dbReference type="SUPFAM" id="SSF48403">
    <property type="entry name" value="Ankyrin repeat"/>
    <property type="match status" value="2"/>
</dbReference>
<accession>W5KHJ3</accession>
<dbReference type="FunFam" id="1.10.750.20:FF:000001">
    <property type="entry name" value="Ankyrin repeat and SOCS box containing 1"/>
    <property type="match status" value="1"/>
</dbReference>
<dbReference type="UniPathway" id="UPA00143"/>
<evidence type="ECO:0000256" key="4">
    <source>
        <dbReference type="PROSITE-ProRule" id="PRU00023"/>
    </source>
</evidence>
<comment type="pathway">
    <text evidence="1">Protein modification; protein ubiquitination.</text>
</comment>
<dbReference type="InterPro" id="IPR036036">
    <property type="entry name" value="SOCS_box-like_dom_sf"/>
</dbReference>
<keyword evidence="3 4" id="KW-0040">ANK repeat</keyword>
<dbReference type="GO" id="GO:0005737">
    <property type="term" value="C:cytoplasm"/>
    <property type="evidence" value="ECO:0007669"/>
    <property type="project" value="TreeGrafter"/>
</dbReference>
<proteinExistence type="predicted"/>
<feature type="repeat" description="ANK" evidence="4">
    <location>
        <begin position="242"/>
        <end position="274"/>
    </location>
</feature>
<evidence type="ECO:0000259" key="5">
    <source>
        <dbReference type="PROSITE" id="PS50225"/>
    </source>
</evidence>
<reference evidence="7" key="2">
    <citation type="journal article" date="2014" name="Nat. Commun.">
        <title>The cavefish genome reveals candidate genes for eye loss.</title>
        <authorList>
            <person name="McGaugh S.E."/>
            <person name="Gross J.B."/>
            <person name="Aken B."/>
            <person name="Blin M."/>
            <person name="Borowsky R."/>
            <person name="Chalopin D."/>
            <person name="Hinaux H."/>
            <person name="Jeffery W.R."/>
            <person name="Keene A."/>
            <person name="Ma L."/>
            <person name="Minx P."/>
            <person name="Murphy D."/>
            <person name="O'Quin K.E."/>
            <person name="Retaux S."/>
            <person name="Rohner N."/>
            <person name="Searle S.M."/>
            <person name="Stahl B.A."/>
            <person name="Tabin C."/>
            <person name="Volff J.N."/>
            <person name="Yoshizawa M."/>
            <person name="Warren W.C."/>
        </authorList>
    </citation>
    <scope>NUCLEOTIDE SEQUENCE [LARGE SCALE GENOMIC DNA]</scope>
    <source>
        <strain evidence="7">female</strain>
    </source>
</reference>
<feature type="domain" description="SOCS box" evidence="5">
    <location>
        <begin position="602"/>
        <end position="642"/>
    </location>
</feature>
<dbReference type="SMART" id="SM00248">
    <property type="entry name" value="ANK"/>
    <property type="match status" value="11"/>
</dbReference>
<dbReference type="GO" id="GO:0045087">
    <property type="term" value="P:innate immune response"/>
    <property type="evidence" value="ECO:0007669"/>
    <property type="project" value="TreeGrafter"/>
</dbReference>
<dbReference type="SUPFAM" id="SSF158235">
    <property type="entry name" value="SOCS box-like"/>
    <property type="match status" value="1"/>
</dbReference>
<evidence type="ECO:0000313" key="6">
    <source>
        <dbReference type="Ensembl" id="ENSAMXP00000007055.2"/>
    </source>
</evidence>
<dbReference type="Gene3D" id="1.25.40.20">
    <property type="entry name" value="Ankyrin repeat-containing domain"/>
    <property type="match status" value="3"/>
</dbReference>
<dbReference type="InterPro" id="IPR051631">
    <property type="entry name" value="Ankyrin-KH/SAM_domain"/>
</dbReference>
<dbReference type="GO" id="GO:0035556">
    <property type="term" value="P:intracellular signal transduction"/>
    <property type="evidence" value="ECO:0007669"/>
    <property type="project" value="InterPro"/>
</dbReference>
<dbReference type="AlphaFoldDB" id="W5KHJ3"/>